<dbReference type="Proteomes" id="UP000236370">
    <property type="component" value="Unassembled WGS sequence"/>
</dbReference>
<dbReference type="AlphaFoldDB" id="A0A2J8QE04"/>
<gene>
    <name evidence="2" type="ORF">CK820_G0033562</name>
</gene>
<dbReference type="EMBL" id="NBAG03000046">
    <property type="protein sequence ID" value="PNI94510.1"/>
    <property type="molecule type" value="Genomic_DNA"/>
</dbReference>
<reference evidence="2 3" key="1">
    <citation type="submission" date="2017-12" db="EMBL/GenBank/DDBJ databases">
        <title>High-resolution comparative analysis of great ape genomes.</title>
        <authorList>
            <person name="Pollen A."/>
            <person name="Hastie A."/>
            <person name="Hormozdiari F."/>
            <person name="Dougherty M."/>
            <person name="Liu R."/>
            <person name="Chaisson M."/>
            <person name="Hoppe E."/>
            <person name="Hill C."/>
            <person name="Pang A."/>
            <person name="Hillier L."/>
            <person name="Baker C."/>
            <person name="Armstrong J."/>
            <person name="Shendure J."/>
            <person name="Paten B."/>
            <person name="Wilson R."/>
            <person name="Chao H."/>
            <person name="Schneider V."/>
            <person name="Ventura M."/>
            <person name="Kronenberg Z."/>
            <person name="Murali S."/>
            <person name="Gordon D."/>
            <person name="Cantsilieris S."/>
            <person name="Munson K."/>
            <person name="Nelson B."/>
            <person name="Raja A."/>
            <person name="Underwood J."/>
            <person name="Diekhans M."/>
            <person name="Fiddes I."/>
            <person name="Haussler D."/>
            <person name="Eichler E."/>
        </authorList>
    </citation>
    <scope>NUCLEOTIDE SEQUENCE [LARGE SCALE GENOMIC DNA]</scope>
    <source>
        <strain evidence="2">Yerkes chimp pedigree #C0471</strain>
        <tissue evidence="2">Blood</tissue>
    </source>
</reference>
<dbReference type="EMBL" id="NBAG03000046">
    <property type="protein sequence ID" value="PNI94509.1"/>
    <property type="molecule type" value="Genomic_DNA"/>
</dbReference>
<evidence type="ECO:0000313" key="1">
    <source>
        <dbReference type="EMBL" id="PNI94509.1"/>
    </source>
</evidence>
<comment type="caution">
    <text evidence="2">The sequence shown here is derived from an EMBL/GenBank/DDBJ whole genome shotgun (WGS) entry which is preliminary data.</text>
</comment>
<accession>A0A2J8QE04</accession>
<protein>
    <submittedName>
        <fullName evidence="1">GANC isoform 6</fullName>
    </submittedName>
    <submittedName>
        <fullName evidence="2">GANC isoform 7</fullName>
    </submittedName>
</protein>
<evidence type="ECO:0000313" key="2">
    <source>
        <dbReference type="EMBL" id="PNI94510.1"/>
    </source>
</evidence>
<proteinExistence type="predicted"/>
<sequence>MEAAVKEEISVEDEAVDKNIFRDCNKIAFYRKKSVLC</sequence>
<name>A0A2J8QE04_PANTR</name>
<evidence type="ECO:0000313" key="3">
    <source>
        <dbReference type="Proteomes" id="UP000236370"/>
    </source>
</evidence>
<organism evidence="2 3">
    <name type="scientific">Pan troglodytes</name>
    <name type="common">Chimpanzee</name>
    <dbReference type="NCBI Taxonomy" id="9598"/>
    <lineage>
        <taxon>Eukaryota</taxon>
        <taxon>Metazoa</taxon>
        <taxon>Chordata</taxon>
        <taxon>Craniata</taxon>
        <taxon>Vertebrata</taxon>
        <taxon>Euteleostomi</taxon>
        <taxon>Mammalia</taxon>
        <taxon>Eutheria</taxon>
        <taxon>Euarchontoglires</taxon>
        <taxon>Primates</taxon>
        <taxon>Haplorrhini</taxon>
        <taxon>Catarrhini</taxon>
        <taxon>Hominidae</taxon>
        <taxon>Pan</taxon>
    </lineage>
</organism>